<dbReference type="OrthoDB" id="183622at2"/>
<dbReference type="PANTHER" id="PTHR11215:SF1">
    <property type="entry name" value="MYG1 EXONUCLEASE"/>
    <property type="match status" value="1"/>
</dbReference>
<dbReference type="EMBL" id="FWZT01000005">
    <property type="protein sequence ID" value="SMF13279.1"/>
    <property type="molecule type" value="Genomic_DNA"/>
</dbReference>
<gene>
    <name evidence="2" type="ORF">SAMN06296036_105225</name>
</gene>
<proteinExistence type="inferred from homology"/>
<evidence type="ECO:0000256" key="1">
    <source>
        <dbReference type="ARBA" id="ARBA00010105"/>
    </source>
</evidence>
<evidence type="ECO:0000313" key="3">
    <source>
        <dbReference type="Proteomes" id="UP000192907"/>
    </source>
</evidence>
<dbReference type="RefSeq" id="WP_132317261.1">
    <property type="nucleotide sequence ID" value="NZ_FWZT01000005.1"/>
</dbReference>
<dbReference type="PANTHER" id="PTHR11215">
    <property type="entry name" value="METAL DEPENDENT HYDROLASE - RELATED"/>
    <property type="match status" value="1"/>
</dbReference>
<comment type="similarity">
    <text evidence="1">Belongs to the MYG1 family.</text>
</comment>
<organism evidence="2 3">
    <name type="scientific">Pseudobacteriovorax antillogorgiicola</name>
    <dbReference type="NCBI Taxonomy" id="1513793"/>
    <lineage>
        <taxon>Bacteria</taxon>
        <taxon>Pseudomonadati</taxon>
        <taxon>Bdellovibrionota</taxon>
        <taxon>Oligoflexia</taxon>
        <taxon>Oligoflexales</taxon>
        <taxon>Pseudobacteriovoracaceae</taxon>
        <taxon>Pseudobacteriovorax</taxon>
    </lineage>
</organism>
<accession>A0A1Y6BPE2</accession>
<sequence length="316" mass="36682">MKFIGTHDGRFHCDEVLAIAQLKILPQFQSHGIKRTRNLEILASCDVLVDVGGAYDHHRKRYDHHQREFNTRFSENYRIQLSSAGLVYLHYGLDIIKQRYSFLNPTDQEWIHKRLYDRFILAIDGLDNGIDAVDGTPLYHDPSGLPTRVHMLNCHNREKGIDLQNYLFLQGVETAQNEFLTQLAFVAEQLLPSYKELQNHVAEHQKAINNWQILEIPHGVAWEEHIDTVNPSRNIAYVFWQDEKKMWCIQTPRAHPNSFKSRMPFPEPWRGLTNDDLAKVSGVNDAKFCHRSGFFGVTSSRDAALIFMEKSILEQK</sequence>
<reference evidence="3" key="1">
    <citation type="submission" date="2017-04" db="EMBL/GenBank/DDBJ databases">
        <authorList>
            <person name="Varghese N."/>
            <person name="Submissions S."/>
        </authorList>
    </citation>
    <scope>NUCLEOTIDE SEQUENCE [LARGE SCALE GENOMIC DNA]</scope>
    <source>
        <strain evidence="3">RKEM611</strain>
    </source>
</reference>
<dbReference type="Pfam" id="PF03690">
    <property type="entry name" value="MYG1_exonuc"/>
    <property type="match status" value="1"/>
</dbReference>
<dbReference type="AlphaFoldDB" id="A0A1Y6BPE2"/>
<dbReference type="GO" id="GO:0005737">
    <property type="term" value="C:cytoplasm"/>
    <property type="evidence" value="ECO:0007669"/>
    <property type="project" value="TreeGrafter"/>
</dbReference>
<dbReference type="InterPro" id="IPR003226">
    <property type="entry name" value="MYG1_exonuclease"/>
</dbReference>
<evidence type="ECO:0000313" key="2">
    <source>
        <dbReference type="EMBL" id="SMF13279.1"/>
    </source>
</evidence>
<dbReference type="STRING" id="1513793.SAMN06296036_105225"/>
<name>A0A1Y6BPE2_9BACT</name>
<protein>
    <submittedName>
        <fullName evidence="2">Uncharacterized protein, UPF0160 family</fullName>
    </submittedName>
</protein>
<dbReference type="Proteomes" id="UP000192907">
    <property type="component" value="Unassembled WGS sequence"/>
</dbReference>
<keyword evidence="3" id="KW-1185">Reference proteome</keyword>